<dbReference type="OrthoDB" id="7873328at2"/>
<evidence type="ECO:0000256" key="1">
    <source>
        <dbReference type="SAM" id="Phobius"/>
    </source>
</evidence>
<protein>
    <submittedName>
        <fullName evidence="3">Pilus assembly protein</fullName>
    </submittedName>
</protein>
<dbReference type="Proteomes" id="UP000253977">
    <property type="component" value="Unassembled WGS sequence"/>
</dbReference>
<feature type="transmembrane region" description="Helical" evidence="1">
    <location>
        <begin position="26"/>
        <end position="48"/>
    </location>
</feature>
<keyword evidence="1" id="KW-0812">Transmembrane</keyword>
<evidence type="ECO:0000313" key="3">
    <source>
        <dbReference type="EMBL" id="RDD67446.1"/>
    </source>
</evidence>
<proteinExistence type="predicted"/>
<evidence type="ECO:0000259" key="2">
    <source>
        <dbReference type="Pfam" id="PF07811"/>
    </source>
</evidence>
<dbReference type="AlphaFoldDB" id="A0A369TWV5"/>
<keyword evidence="4" id="KW-1185">Reference proteome</keyword>
<keyword evidence="1" id="KW-0472">Membrane</keyword>
<sequence>MVNMCRLRTGAVGFCRSESGSYSAEFAIWTPFLLVMLLLIIDFSYLMVSNASMWNAARNTARAVSIHRVTPDAAEEHLRDALFFDDTPYSVTITTLKDEVAVVVRLDATKVALTPVLGRYVVGTMTARVHMLREPE</sequence>
<gene>
    <name evidence="3" type="ORF">DU478_06945</name>
</gene>
<dbReference type="Pfam" id="PF07811">
    <property type="entry name" value="TadE"/>
    <property type="match status" value="1"/>
</dbReference>
<organism evidence="3 4">
    <name type="scientific">Thalassococcus profundi</name>
    <dbReference type="NCBI Taxonomy" id="2282382"/>
    <lineage>
        <taxon>Bacteria</taxon>
        <taxon>Pseudomonadati</taxon>
        <taxon>Pseudomonadota</taxon>
        <taxon>Alphaproteobacteria</taxon>
        <taxon>Rhodobacterales</taxon>
        <taxon>Roseobacteraceae</taxon>
        <taxon>Thalassococcus</taxon>
    </lineage>
</organism>
<dbReference type="InterPro" id="IPR012495">
    <property type="entry name" value="TadE-like_dom"/>
</dbReference>
<name>A0A369TWV5_9RHOB</name>
<reference evidence="3 4" key="1">
    <citation type="submission" date="2018-07" db="EMBL/GenBank/DDBJ databases">
        <title>Thalassococcus profundi sp. nov., a marine bacterium isolated from deep seawater of Okinawa Trough.</title>
        <authorList>
            <person name="Yu M."/>
        </authorList>
    </citation>
    <scope>NUCLEOTIDE SEQUENCE [LARGE SCALE GENOMIC DNA]</scope>
    <source>
        <strain evidence="3 4">WRAS1</strain>
    </source>
</reference>
<dbReference type="EMBL" id="QPMK01000003">
    <property type="protein sequence ID" value="RDD67446.1"/>
    <property type="molecule type" value="Genomic_DNA"/>
</dbReference>
<keyword evidence="1" id="KW-1133">Transmembrane helix</keyword>
<feature type="domain" description="TadE-like" evidence="2">
    <location>
        <begin position="20"/>
        <end position="62"/>
    </location>
</feature>
<evidence type="ECO:0000313" key="4">
    <source>
        <dbReference type="Proteomes" id="UP000253977"/>
    </source>
</evidence>
<dbReference type="RefSeq" id="WP_114510196.1">
    <property type="nucleotide sequence ID" value="NZ_QPMK01000003.1"/>
</dbReference>
<accession>A0A369TWV5</accession>
<comment type="caution">
    <text evidence="3">The sequence shown here is derived from an EMBL/GenBank/DDBJ whole genome shotgun (WGS) entry which is preliminary data.</text>
</comment>